<proteinExistence type="predicted"/>
<name>A0ABR2TS65_9ROSI</name>
<dbReference type="EMBL" id="JBBPBN010000004">
    <property type="protein sequence ID" value="KAK9040190.1"/>
    <property type="molecule type" value="Genomic_DNA"/>
</dbReference>
<reference evidence="2 3" key="1">
    <citation type="journal article" date="2024" name="G3 (Bethesda)">
        <title>Genome assembly of Hibiscus sabdariffa L. provides insights into metabolisms of medicinal natural products.</title>
        <authorList>
            <person name="Kim T."/>
        </authorList>
    </citation>
    <scope>NUCLEOTIDE SEQUENCE [LARGE SCALE GENOMIC DNA]</scope>
    <source>
        <strain evidence="2">TK-2024</strain>
        <tissue evidence="2">Old leaves</tissue>
    </source>
</reference>
<evidence type="ECO:0000313" key="3">
    <source>
        <dbReference type="Proteomes" id="UP001396334"/>
    </source>
</evidence>
<protein>
    <submittedName>
        <fullName evidence="2">Uncharacterized protein</fullName>
    </submittedName>
</protein>
<accession>A0ABR2TS65</accession>
<dbReference type="Proteomes" id="UP001396334">
    <property type="component" value="Unassembled WGS sequence"/>
</dbReference>
<evidence type="ECO:0000313" key="2">
    <source>
        <dbReference type="EMBL" id="KAK9040190.1"/>
    </source>
</evidence>
<comment type="caution">
    <text evidence="2">The sequence shown here is derived from an EMBL/GenBank/DDBJ whole genome shotgun (WGS) entry which is preliminary data.</text>
</comment>
<keyword evidence="3" id="KW-1185">Reference proteome</keyword>
<organism evidence="2 3">
    <name type="scientific">Hibiscus sabdariffa</name>
    <name type="common">roselle</name>
    <dbReference type="NCBI Taxonomy" id="183260"/>
    <lineage>
        <taxon>Eukaryota</taxon>
        <taxon>Viridiplantae</taxon>
        <taxon>Streptophyta</taxon>
        <taxon>Embryophyta</taxon>
        <taxon>Tracheophyta</taxon>
        <taxon>Spermatophyta</taxon>
        <taxon>Magnoliopsida</taxon>
        <taxon>eudicotyledons</taxon>
        <taxon>Gunneridae</taxon>
        <taxon>Pentapetalae</taxon>
        <taxon>rosids</taxon>
        <taxon>malvids</taxon>
        <taxon>Malvales</taxon>
        <taxon>Malvaceae</taxon>
        <taxon>Malvoideae</taxon>
        <taxon>Hibiscus</taxon>
    </lineage>
</organism>
<feature type="region of interest" description="Disordered" evidence="1">
    <location>
        <begin position="118"/>
        <end position="138"/>
    </location>
</feature>
<gene>
    <name evidence="2" type="ORF">V6N11_015365</name>
</gene>
<sequence>MVSPSPAVVFQQLPWPTSSIFHAKSRSDSSASCATSSLLLSSSSSSPFLPEGRNTTKLRTDDILAYGQHMQQTLIVKQLLSVTGNTTNEKPSTTDTIVAYNCSTQKQMKFHQLKHFSSLAKPHPHPPLVQKPKMENSD</sequence>
<evidence type="ECO:0000256" key="1">
    <source>
        <dbReference type="SAM" id="MobiDB-lite"/>
    </source>
</evidence>